<dbReference type="eggNOG" id="KOG0410">
    <property type="taxonomic scope" value="Eukaryota"/>
</dbReference>
<dbReference type="EMBL" id="GL377580">
    <property type="protein sequence ID" value="EFJ28009.1"/>
    <property type="molecule type" value="Genomic_DNA"/>
</dbReference>
<dbReference type="eggNOG" id="KOG2079">
    <property type="taxonomic scope" value="Eukaryota"/>
</dbReference>
<evidence type="ECO:0000256" key="3">
    <source>
        <dbReference type="SAM" id="MobiDB-lite"/>
    </source>
</evidence>
<dbReference type="STRING" id="88036.D8RHZ8"/>
<dbReference type="Pfam" id="PF23556">
    <property type="entry name" value="TPR_Vps41"/>
    <property type="match status" value="1"/>
</dbReference>
<dbReference type="InterPro" id="IPR030394">
    <property type="entry name" value="G_HFLX_dom"/>
</dbReference>
<evidence type="ECO:0000259" key="4">
    <source>
        <dbReference type="PROSITE" id="PS50089"/>
    </source>
</evidence>
<dbReference type="InterPro" id="IPR006073">
    <property type="entry name" value="GTP-bd"/>
</dbReference>
<feature type="region of interest" description="Disordered" evidence="3">
    <location>
        <begin position="713"/>
        <end position="744"/>
    </location>
</feature>
<dbReference type="Pfam" id="PF01926">
    <property type="entry name" value="MMR_HSR1"/>
    <property type="match status" value="1"/>
</dbReference>
<dbReference type="Gene3D" id="3.40.50.11060">
    <property type="entry name" value="GTPase HflX, N-terminal domain"/>
    <property type="match status" value="1"/>
</dbReference>
<dbReference type="PROSITE" id="PS51705">
    <property type="entry name" value="G_HFLX"/>
    <property type="match status" value="1"/>
</dbReference>
<dbReference type="InterPro" id="IPR015943">
    <property type="entry name" value="WD40/YVTN_repeat-like_dom_sf"/>
</dbReference>
<feature type="compositionally biased region" description="Polar residues" evidence="3">
    <location>
        <begin position="666"/>
        <end position="678"/>
    </location>
</feature>
<dbReference type="Pfam" id="PF23410">
    <property type="entry name" value="Beta-prop_VPS8"/>
    <property type="match status" value="1"/>
</dbReference>
<feature type="region of interest" description="Disordered" evidence="3">
    <location>
        <begin position="2066"/>
        <end position="2088"/>
    </location>
</feature>
<dbReference type="CDD" id="cd01878">
    <property type="entry name" value="HflX"/>
    <property type="match status" value="1"/>
</dbReference>
<proteinExistence type="inferred from homology"/>
<dbReference type="GO" id="GO:0030897">
    <property type="term" value="C:HOPS complex"/>
    <property type="evidence" value="ECO:0000318"/>
    <property type="project" value="GO_Central"/>
</dbReference>
<evidence type="ECO:0000256" key="2">
    <source>
        <dbReference type="PROSITE-ProRule" id="PRU00175"/>
    </source>
</evidence>
<keyword evidence="2" id="KW-0862">Zinc</keyword>
<feature type="compositionally biased region" description="Basic and acidic residues" evidence="3">
    <location>
        <begin position="2076"/>
        <end position="2088"/>
    </location>
</feature>
<feature type="region of interest" description="Disordered" evidence="3">
    <location>
        <begin position="577"/>
        <end position="678"/>
    </location>
</feature>
<dbReference type="Gene3D" id="3.30.40.10">
    <property type="entry name" value="Zinc/RING finger domain, C3HC4 (zinc finger)"/>
    <property type="match status" value="1"/>
</dbReference>
<dbReference type="SUPFAM" id="SSF52540">
    <property type="entry name" value="P-loop containing nucleoside triphosphate hydrolases"/>
    <property type="match status" value="1"/>
</dbReference>
<dbReference type="Pfam" id="PF16360">
    <property type="entry name" value="GTP-bdg_M"/>
    <property type="match status" value="1"/>
</dbReference>
<dbReference type="Gramene" id="EFJ28009">
    <property type="protein sequence ID" value="EFJ28009"/>
    <property type="gene ID" value="SELMODRAFT_441252"/>
</dbReference>
<evidence type="ECO:0000313" key="7">
    <source>
        <dbReference type="Proteomes" id="UP000001514"/>
    </source>
</evidence>
<dbReference type="GO" id="GO:0005525">
    <property type="term" value="F:GTP binding"/>
    <property type="evidence" value="ECO:0007669"/>
    <property type="project" value="InterPro"/>
</dbReference>
<dbReference type="KEGG" id="smo:SELMODRAFT_441252"/>
<keyword evidence="2" id="KW-0863">Zinc-finger</keyword>
<dbReference type="Gene3D" id="2.130.10.10">
    <property type="entry name" value="YVTN repeat-like/Quinoprotein amine dehydrogenase"/>
    <property type="match status" value="1"/>
</dbReference>
<dbReference type="GO" id="GO:0005770">
    <property type="term" value="C:late endosome"/>
    <property type="evidence" value="ECO:0000318"/>
    <property type="project" value="GO_Central"/>
</dbReference>
<feature type="domain" description="Hflx-type G" evidence="5">
    <location>
        <begin position="245"/>
        <end position="379"/>
    </location>
</feature>
<dbReference type="InParanoid" id="D8RHZ8"/>
<dbReference type="HOGENOM" id="CLU_229462_0_0_1"/>
<dbReference type="GO" id="GO:0034058">
    <property type="term" value="P:endosomal vesicle fusion"/>
    <property type="evidence" value="ECO:0000318"/>
    <property type="project" value="GO_Central"/>
</dbReference>
<feature type="compositionally biased region" description="Polar residues" evidence="3">
    <location>
        <begin position="639"/>
        <end position="651"/>
    </location>
</feature>
<keyword evidence="7" id="KW-1185">Reference proteome</keyword>
<gene>
    <name evidence="6" type="ORF">SELMODRAFT_441252</name>
</gene>
<dbReference type="FunCoup" id="D8RHZ8">
    <property type="interactions" value="4324"/>
</dbReference>
<feature type="compositionally biased region" description="Polar residues" evidence="3">
    <location>
        <begin position="540"/>
        <end position="549"/>
    </location>
</feature>
<dbReference type="Pfam" id="PF23412">
    <property type="entry name" value="zf_RING_Vps8"/>
    <property type="match status" value="1"/>
</dbReference>
<dbReference type="InterPro" id="IPR013083">
    <property type="entry name" value="Znf_RING/FYVE/PHD"/>
</dbReference>
<dbReference type="InterPro" id="IPR036322">
    <property type="entry name" value="WD40_repeat_dom_sf"/>
</dbReference>
<feature type="compositionally biased region" description="Acidic residues" evidence="3">
    <location>
        <begin position="621"/>
        <end position="632"/>
    </location>
</feature>
<dbReference type="Gene3D" id="3.40.50.300">
    <property type="entry name" value="P-loop containing nucleotide triphosphate hydrolases"/>
    <property type="match status" value="1"/>
</dbReference>
<evidence type="ECO:0008006" key="8">
    <source>
        <dbReference type="Google" id="ProtNLM"/>
    </source>
</evidence>
<feature type="compositionally biased region" description="Low complexity" evidence="3">
    <location>
        <begin position="582"/>
        <end position="602"/>
    </location>
</feature>
<dbReference type="InterPro" id="IPR042108">
    <property type="entry name" value="GTPase_HflX_N_sf"/>
</dbReference>
<reference evidence="6 7" key="1">
    <citation type="journal article" date="2011" name="Science">
        <title>The Selaginella genome identifies genetic changes associated with the evolution of vascular plants.</title>
        <authorList>
            <person name="Banks J.A."/>
            <person name="Nishiyama T."/>
            <person name="Hasebe M."/>
            <person name="Bowman J.L."/>
            <person name="Gribskov M."/>
            <person name="dePamphilis C."/>
            <person name="Albert V.A."/>
            <person name="Aono N."/>
            <person name="Aoyama T."/>
            <person name="Ambrose B.A."/>
            <person name="Ashton N.W."/>
            <person name="Axtell M.J."/>
            <person name="Barker E."/>
            <person name="Barker M.S."/>
            <person name="Bennetzen J.L."/>
            <person name="Bonawitz N.D."/>
            <person name="Chapple C."/>
            <person name="Cheng C."/>
            <person name="Correa L.G."/>
            <person name="Dacre M."/>
            <person name="DeBarry J."/>
            <person name="Dreyer I."/>
            <person name="Elias M."/>
            <person name="Engstrom E.M."/>
            <person name="Estelle M."/>
            <person name="Feng L."/>
            <person name="Finet C."/>
            <person name="Floyd S.K."/>
            <person name="Frommer W.B."/>
            <person name="Fujita T."/>
            <person name="Gramzow L."/>
            <person name="Gutensohn M."/>
            <person name="Harholt J."/>
            <person name="Hattori M."/>
            <person name="Heyl A."/>
            <person name="Hirai T."/>
            <person name="Hiwatashi Y."/>
            <person name="Ishikawa M."/>
            <person name="Iwata M."/>
            <person name="Karol K.G."/>
            <person name="Koehler B."/>
            <person name="Kolukisaoglu U."/>
            <person name="Kubo M."/>
            <person name="Kurata T."/>
            <person name="Lalonde S."/>
            <person name="Li K."/>
            <person name="Li Y."/>
            <person name="Litt A."/>
            <person name="Lyons E."/>
            <person name="Manning G."/>
            <person name="Maruyama T."/>
            <person name="Michael T.P."/>
            <person name="Mikami K."/>
            <person name="Miyazaki S."/>
            <person name="Morinaga S."/>
            <person name="Murata T."/>
            <person name="Mueller-Roeber B."/>
            <person name="Nelson D.R."/>
            <person name="Obara M."/>
            <person name="Oguri Y."/>
            <person name="Olmstead R.G."/>
            <person name="Onodera N."/>
            <person name="Petersen B.L."/>
            <person name="Pils B."/>
            <person name="Prigge M."/>
            <person name="Rensing S.A."/>
            <person name="Riano-Pachon D.M."/>
            <person name="Roberts A.W."/>
            <person name="Sato Y."/>
            <person name="Scheller H.V."/>
            <person name="Schulz B."/>
            <person name="Schulz C."/>
            <person name="Shakirov E.V."/>
            <person name="Shibagaki N."/>
            <person name="Shinohara N."/>
            <person name="Shippen D.E."/>
            <person name="Soerensen I."/>
            <person name="Sotooka R."/>
            <person name="Sugimoto N."/>
            <person name="Sugita M."/>
            <person name="Sumikawa N."/>
            <person name="Tanurdzic M."/>
            <person name="Theissen G."/>
            <person name="Ulvskov P."/>
            <person name="Wakazuki S."/>
            <person name="Weng J.K."/>
            <person name="Willats W.W."/>
            <person name="Wipf D."/>
            <person name="Wolf P.G."/>
            <person name="Yang L."/>
            <person name="Zimmer A.D."/>
            <person name="Zhu Q."/>
            <person name="Mitros T."/>
            <person name="Hellsten U."/>
            <person name="Loque D."/>
            <person name="Otillar R."/>
            <person name="Salamov A."/>
            <person name="Schmutz J."/>
            <person name="Shapiro H."/>
            <person name="Lindquist E."/>
            <person name="Lucas S."/>
            <person name="Rokhsar D."/>
            <person name="Grigoriev I.V."/>
        </authorList>
    </citation>
    <scope>NUCLEOTIDE SEQUENCE [LARGE SCALE GENOMIC DNA]</scope>
</reference>
<dbReference type="InterPro" id="IPR045111">
    <property type="entry name" value="Vps41/Vps8"/>
</dbReference>
<accession>D8RHZ8</accession>
<name>D8RHZ8_SELML</name>
<dbReference type="InterPro" id="IPR027417">
    <property type="entry name" value="P-loop_NTPase"/>
</dbReference>
<dbReference type="InterPro" id="IPR001841">
    <property type="entry name" value="Znf_RING"/>
</dbReference>
<dbReference type="InterPro" id="IPR056939">
    <property type="entry name" value="Znf_RING_Vps8"/>
</dbReference>
<dbReference type="PANTHER" id="PTHR12616">
    <property type="entry name" value="VACUOLAR PROTEIN SORTING VPS41"/>
    <property type="match status" value="1"/>
</dbReference>
<dbReference type="InterPro" id="IPR025941">
    <property type="entry name" value="Vps8_central_dom"/>
</dbReference>
<protein>
    <recommendedName>
        <fullName evidence="8">Vacuolar protein sorting-associated protein 8 central domain-containing protein</fullName>
    </recommendedName>
</protein>
<feature type="compositionally biased region" description="Acidic residues" evidence="3">
    <location>
        <begin position="727"/>
        <end position="737"/>
    </location>
</feature>
<dbReference type="Pfam" id="PF12816">
    <property type="entry name" value="TPR_Vps8"/>
    <property type="match status" value="1"/>
</dbReference>
<evidence type="ECO:0000259" key="5">
    <source>
        <dbReference type="PROSITE" id="PS51705"/>
    </source>
</evidence>
<feature type="region of interest" description="Disordered" evidence="3">
    <location>
        <begin position="514"/>
        <end position="549"/>
    </location>
</feature>
<dbReference type="PANTHER" id="PTHR12616:SF8">
    <property type="entry name" value="VACUOLAR PROTEIN SORTING-ASSOCIATED PROTEIN 8 HOMOLOG"/>
    <property type="match status" value="1"/>
</dbReference>
<evidence type="ECO:0000256" key="1">
    <source>
        <dbReference type="ARBA" id="ARBA00009422"/>
    </source>
</evidence>
<comment type="similarity">
    <text evidence="1">Belongs to the VPS8 family.</text>
</comment>
<sequence>MKWLGVAWSGLRRHFSSRADGVGSIYDKLFVVQPRFHPPLLLKAKLLEALRLANSLAPLTATDLKSDFPSYVLVQGRRKINAGTYFGAGTIDNIRTHLDVIDVEDAWERPVLDRVGLIIEIFGSRARSKEAKLQVELAALDFKRTRLIREKGERKAFGAGGEQEVESKWWWWSRIYERIRRVGIAATTTEFSTRISDQKHKIQLALAKAKQTRSLHRRNREGIPLVAVSCYALIAEKQDSSTLQGKSTLVGALSKSSLYSDDRLFATLDTQVRSVILPSGRRVLVSDTVGFISDLPTQVCEDSQALNIYLCLREFWKLVEAFHATLEEVVAADIVLHVMDSSAPNMDEQREAVLKVLGEIGVSQQDLDEKTIEVMNKIDVHPDCGDLDLPAGLLLCDGNDEDALVIPSSEEYRKAVGAANALSNGIQVSNPEEVKEEHKEESESVEHEEVELWGTQLLKDGKIARVSTSATQGTAMAGSDIDLDALLDAHSSDEDDADLPELDRSIDDILLDADEEEEGDVERNSDISAAIPEKKLESGIESQGSQAGLVSTGVSKTAPRLWDISGTIPFYQVTTKPSPKPGAALAAATAASRHSGTTTRTASLRDVPSETPDESGSLNEEKEEVEEKEEEEQKGLDWVSSSIEFVSNEDTSAAKRDQVEMEATPVSLSTEDTVSSSLEGGEVLDERIEVAVNTVDLTEDNESDLVAVQILDEKLERGEDGSSSTESSEESVLEEAFDEHTSPEVEEVKSLMVEAEEREKRAANSGLHLEEGAAAQPMQLEGIQRGPPAIGLLQLDWGGPLSFALSSIAMMRDHGNPRCLAVQANFIAVGMSKGTVLLALSKYSATTTADNNEAKVVLLSNAADKSHASASVMCFSFLGDLLLVGYTNGSVILWDVPKAAVAKAVTGEHHNVIVHAAFVGQDGSTGRPLKAMTADCKGVVMLHTFTLVPLLRRFSVTTQCLLDGQRTGVVLSLAPLLLTESLLQNITGSGITGAAGNDAGRKFLYDGSSSSDETGGLVVFVTQQIALVFRLLPALEICAKLTRPEGVREGSIPYASWRGVSSMKSESTAQGQDEPLLALAWGKKVLVLQLQKADLKVLAEWDIDNKAAGVAWLGDQMLVVATVKAELCLFTKEGLALERAAIRDNDGHTEPLTFHTYFLETCNNPEKVYGNSLGVRGAASYFLGASKLWRARLLPWQDRIKALQDAGDWMGAFQIAMELFDGRARGVTGLPSGLRAMQEAIMPNLLALLSSYIDEAFAYVRLALGVPETEAAREQYARVGRVAIEFCVHISRTDVLFENVFRKFDEVAQAATFLELLEPYILKDMLCGLAPEIMQSLVEHYSSKGWLQRVEQCILHMDIASLDFNQVMRLCREHGLFSALIYLYNKGLNDFKSPLEELLIAAQDQHQENASSFGYKLLVYLKYCFSGLAFPPGRGSLPAEQVYGLKIQLLEYLLDPAGSGRDAESVYAVYPRLHYLLNLDVSATLDVFKVALGNVKEAEGHLVQLTIDPLVHIVETVLCMDTEFIDKTSYILQFIADYVSAGAASIPPTTLDRILNLFLDNTQESILPDREELTVKVLEAVPAEDWDPDAVLELAKKTQFWRVSALVYTRKGDHISALYSHLEDVSRPRHTFNFVISKLDRENGLKGTALTEFRAAVISRIHHLVQKNRIAAFYIVLEYFNDQLDDVVKALQPFPLSLFNFLKALMEVRAISDTISDVQVSEVDCDPWDDRSRLATLLENMRLEVTDDMVEEYIELMCELEPSGVLNFLQGHENYRLEQCLKLCQKYGVKDGAAFLLEQAGDVGSALTLILGDLSKLFHELDAAVAIMCTASSTGTNIPEEQALHSVKNAAVSLCQRNTFRLDPQEAESLWFHLLDRFIHPLDALNSSKHNKAVKPADTGSSSRYEWQVFQVIGAASVLRKMLSKFAGDIVTGMIGHVPVQVILNKIVSDHGNHELGDFKNTILEMLSAYGYELAILGTARRILETDMFHDIQTLKRGRSRGLSPLTASCSVCSHTFVEDQSARKGVQIFSCGHLVHLSCMEDANSKSNRCPVCMRHDVGTDTNYNNGYNNGSFPQDRKGKGHEQAIEERQPIRKQGVSRFELLKSLQKGEPLPELNPDLPRLQLSPPINKMINNKLVMLYTFLANSNLLSYEEEKSILYPISECDMAWQMTGSLAAGGETDQHACQHPRQWKGVTRVSRHSGRSSGVDFMSSKVDVQLYKCHEQGRHFKFTGWILATSVQHGRAIVAELSRSSTQILPTSTARMTYLYTVFCDCQHCMEQLFELLALEVFETKSGRNVVASSRTWARSNNALENSSMTQNPRKGNSLIVPLHVMIAIVVISHSTGDPESHLDLLSKQSQCEQLLRAVIDKLKMTR</sequence>
<dbReference type="SMART" id="SM00184">
    <property type="entry name" value="RING"/>
    <property type="match status" value="1"/>
</dbReference>
<dbReference type="SUPFAM" id="SSF50978">
    <property type="entry name" value="WD40 repeat-like"/>
    <property type="match status" value="1"/>
</dbReference>
<evidence type="ECO:0000313" key="6">
    <source>
        <dbReference type="EMBL" id="EFJ28009.1"/>
    </source>
</evidence>
<dbReference type="Pfam" id="PF25066">
    <property type="entry name" value="TPR_VPS8_2"/>
    <property type="match status" value="1"/>
</dbReference>
<dbReference type="GO" id="GO:0006623">
    <property type="term" value="P:protein targeting to vacuole"/>
    <property type="evidence" value="ECO:0000318"/>
    <property type="project" value="GO_Central"/>
</dbReference>
<dbReference type="GO" id="GO:0008270">
    <property type="term" value="F:zinc ion binding"/>
    <property type="evidence" value="ECO:0007669"/>
    <property type="project" value="UniProtKB-KW"/>
</dbReference>
<organism evidence="7">
    <name type="scientific">Selaginella moellendorffii</name>
    <name type="common">Spikemoss</name>
    <dbReference type="NCBI Taxonomy" id="88036"/>
    <lineage>
        <taxon>Eukaryota</taxon>
        <taxon>Viridiplantae</taxon>
        <taxon>Streptophyta</taxon>
        <taxon>Embryophyta</taxon>
        <taxon>Tracheophyta</taxon>
        <taxon>Lycopodiopsida</taxon>
        <taxon>Selaginellales</taxon>
        <taxon>Selaginellaceae</taxon>
        <taxon>Selaginella</taxon>
    </lineage>
</organism>
<feature type="domain" description="RING-type" evidence="4">
    <location>
        <begin position="2010"/>
        <end position="2054"/>
    </location>
</feature>
<dbReference type="Proteomes" id="UP000001514">
    <property type="component" value="Unassembled WGS sequence"/>
</dbReference>
<dbReference type="PROSITE" id="PS50089">
    <property type="entry name" value="ZF_RING_2"/>
    <property type="match status" value="1"/>
</dbReference>
<dbReference type="InterPro" id="IPR059070">
    <property type="entry name" value="TPR_VPS8_2"/>
</dbReference>
<dbReference type="InterPro" id="IPR032305">
    <property type="entry name" value="GTP-bd_M"/>
</dbReference>
<dbReference type="SUPFAM" id="SSF57850">
    <property type="entry name" value="RING/U-box"/>
    <property type="match status" value="1"/>
</dbReference>
<keyword evidence="2" id="KW-0479">Metal-binding</keyword>